<dbReference type="KEGG" id="pcat:Pcatena_10000"/>
<dbReference type="AlphaFoldDB" id="A0A3G9JYE3"/>
<protein>
    <submittedName>
        <fullName evidence="1">Uncharacterized protein</fullName>
    </submittedName>
</protein>
<keyword evidence="2" id="KW-1185">Reference proteome</keyword>
<dbReference type="GeneID" id="88849133"/>
<accession>A0A3G9JYE3</accession>
<proteinExistence type="predicted"/>
<dbReference type="EMBL" id="AP019367">
    <property type="protein sequence ID" value="BBH50413.1"/>
    <property type="molecule type" value="Genomic_DNA"/>
</dbReference>
<evidence type="ECO:0000313" key="1">
    <source>
        <dbReference type="EMBL" id="BBH50413.1"/>
    </source>
</evidence>
<organism evidence="1 2">
    <name type="scientific">Parolsenella catena</name>
    <dbReference type="NCBI Taxonomy" id="2003188"/>
    <lineage>
        <taxon>Bacteria</taxon>
        <taxon>Bacillati</taxon>
        <taxon>Actinomycetota</taxon>
        <taxon>Coriobacteriia</taxon>
        <taxon>Coriobacteriales</taxon>
        <taxon>Atopobiaceae</taxon>
        <taxon>Parolsenella</taxon>
    </lineage>
</organism>
<dbReference type="OrthoDB" id="3174865at2"/>
<reference evidence="2" key="1">
    <citation type="submission" date="2018-11" db="EMBL/GenBank/DDBJ databases">
        <title>Comparative genomics of Parolsenella catena and Libanicoccus massiliensis: Reclassification of Libanicoccus massiliensis as Parolsenella massiliensis comb. nov.</title>
        <authorList>
            <person name="Sakamoto M."/>
            <person name="Ikeyama N."/>
            <person name="Murakami T."/>
            <person name="Mori H."/>
            <person name="Yuki M."/>
            <person name="Ohkuma M."/>
        </authorList>
    </citation>
    <scope>NUCLEOTIDE SEQUENCE [LARGE SCALE GENOMIC DNA]</scope>
    <source>
        <strain evidence="2">JCM 31932</strain>
    </source>
</reference>
<dbReference type="Proteomes" id="UP000273154">
    <property type="component" value="Chromosome"/>
</dbReference>
<sequence>MAIDINQLAERIADAVEAAPELAQQLVENPVATVERITGVTGGYDLTELFGLCLARLAEAGVDLSAVDLGKLDLSAIDVSRLSPDELLGLAARLNVDVSKLDMAAIASKMLGAGGLGGLLGGLFGGR</sequence>
<evidence type="ECO:0000313" key="2">
    <source>
        <dbReference type="Proteomes" id="UP000273154"/>
    </source>
</evidence>
<name>A0A3G9JYE3_9ACTN</name>
<gene>
    <name evidence="1" type="ORF">Pcatena_10000</name>
</gene>
<dbReference type="RefSeq" id="WP_126422219.1">
    <property type="nucleotide sequence ID" value="NZ_AP019367.1"/>
</dbReference>